<name>A0A2D4LY96_9SAUR</name>
<reference evidence="1" key="2">
    <citation type="submission" date="2017-11" db="EMBL/GenBank/DDBJ databases">
        <title>Coralsnake Venomics: Analyses of Venom Gland Transcriptomes and Proteomes of Six Brazilian Taxa.</title>
        <authorList>
            <person name="Aird S.D."/>
            <person name="Jorge da Silva N."/>
            <person name="Qiu L."/>
            <person name="Villar-Briones A."/>
            <person name="Aparecida-Saddi V."/>
            <person name="Campos-Telles M.P."/>
            <person name="Grau M."/>
            <person name="Mikheyev A.S."/>
        </authorList>
    </citation>
    <scope>NUCLEOTIDE SEQUENCE</scope>
    <source>
        <tissue evidence="1">Venom_gland</tissue>
    </source>
</reference>
<sequence length="165" mass="18722">MLLGIQFQSTGAWNNHRTQVLNSASCSHQKILRFFFTQGGQFIPSALRIYRAKTLAQILYGIPIWIQGFKDSIERTQAAFLRKLLGLPPCVGFAAMYLELGIRSVECMAWISAFKWWFRMLFFGSSWQLPLPGVCRLSHLSLGEGADEETPPARVYRGCSGRLWS</sequence>
<accession>A0A2D4LY96</accession>
<proteinExistence type="predicted"/>
<evidence type="ECO:0000313" key="1">
    <source>
        <dbReference type="EMBL" id="LAB26061.1"/>
    </source>
</evidence>
<dbReference type="AlphaFoldDB" id="A0A2D4LY96"/>
<organism evidence="1">
    <name type="scientific">Micrurus spixii</name>
    <name type="common">Amazon coral snake</name>
    <dbReference type="NCBI Taxonomy" id="129469"/>
    <lineage>
        <taxon>Eukaryota</taxon>
        <taxon>Metazoa</taxon>
        <taxon>Chordata</taxon>
        <taxon>Craniata</taxon>
        <taxon>Vertebrata</taxon>
        <taxon>Euteleostomi</taxon>
        <taxon>Lepidosauria</taxon>
        <taxon>Squamata</taxon>
        <taxon>Bifurcata</taxon>
        <taxon>Unidentata</taxon>
        <taxon>Episquamata</taxon>
        <taxon>Toxicofera</taxon>
        <taxon>Serpentes</taxon>
        <taxon>Colubroidea</taxon>
        <taxon>Elapidae</taxon>
        <taxon>Elapinae</taxon>
        <taxon>Micrurus</taxon>
    </lineage>
</organism>
<reference evidence="1" key="1">
    <citation type="submission" date="2017-07" db="EMBL/GenBank/DDBJ databases">
        <authorList>
            <person name="Mikheyev A."/>
            <person name="Grau M."/>
        </authorList>
    </citation>
    <scope>NUCLEOTIDE SEQUENCE</scope>
    <source>
        <tissue evidence="1">Venom_gland</tissue>
    </source>
</reference>
<dbReference type="EMBL" id="IACM01059929">
    <property type="protein sequence ID" value="LAB26061.1"/>
    <property type="molecule type" value="Transcribed_RNA"/>
</dbReference>
<protein>
    <submittedName>
        <fullName evidence="1">Uncharacterized protein</fullName>
    </submittedName>
</protein>